<dbReference type="Proteomes" id="UP000237061">
    <property type="component" value="Unassembled WGS sequence"/>
</dbReference>
<dbReference type="InterPro" id="IPR041664">
    <property type="entry name" value="AAA_16"/>
</dbReference>
<dbReference type="PANTHER" id="PTHR34301">
    <property type="entry name" value="DNA-BINDING PROTEIN-RELATED"/>
    <property type="match status" value="1"/>
</dbReference>
<evidence type="ECO:0000313" key="3">
    <source>
        <dbReference type="Proteomes" id="UP000237061"/>
    </source>
</evidence>
<accession>A0A2S3ZTD3</accession>
<dbReference type="Pfam" id="PF13191">
    <property type="entry name" value="AAA_16"/>
    <property type="match status" value="1"/>
</dbReference>
<evidence type="ECO:0000259" key="1">
    <source>
        <dbReference type="Pfam" id="PF13191"/>
    </source>
</evidence>
<feature type="domain" description="Orc1-like AAA ATPase" evidence="1">
    <location>
        <begin position="49"/>
        <end position="236"/>
    </location>
</feature>
<dbReference type="EMBL" id="PPXC01000013">
    <property type="protein sequence ID" value="POH72521.1"/>
    <property type="molecule type" value="Genomic_DNA"/>
</dbReference>
<dbReference type="Gene3D" id="3.40.50.300">
    <property type="entry name" value="P-loop containing nucleotide triphosphate hydrolases"/>
    <property type="match status" value="1"/>
</dbReference>
<evidence type="ECO:0000313" key="2">
    <source>
        <dbReference type="EMBL" id="POH72521.1"/>
    </source>
</evidence>
<reference evidence="2 3" key="1">
    <citation type="submission" date="2018-01" db="EMBL/GenBank/DDBJ databases">
        <title>Arthrobacter sp. nov., from glaciers in China.</title>
        <authorList>
            <person name="Liu Q."/>
            <person name="Xin Y.-H."/>
        </authorList>
    </citation>
    <scope>NUCLEOTIDE SEQUENCE [LARGE SCALE GENOMIC DNA]</scope>
    <source>
        <strain evidence="2 3">HLT2-12-2</strain>
    </source>
</reference>
<dbReference type="SUPFAM" id="SSF52540">
    <property type="entry name" value="P-loop containing nucleoside triphosphate hydrolases"/>
    <property type="match status" value="1"/>
</dbReference>
<dbReference type="InterPro" id="IPR036390">
    <property type="entry name" value="WH_DNA-bd_sf"/>
</dbReference>
<protein>
    <submittedName>
        <fullName evidence="2">ATP-binding protein</fullName>
    </submittedName>
</protein>
<gene>
    <name evidence="2" type="ORF">CVS27_15485</name>
</gene>
<organism evidence="2 3">
    <name type="scientific">Arthrobacter glacialis</name>
    <dbReference type="NCBI Taxonomy" id="1664"/>
    <lineage>
        <taxon>Bacteria</taxon>
        <taxon>Bacillati</taxon>
        <taxon>Actinomycetota</taxon>
        <taxon>Actinomycetes</taxon>
        <taxon>Micrococcales</taxon>
        <taxon>Micrococcaceae</taxon>
        <taxon>Arthrobacter</taxon>
    </lineage>
</organism>
<proteinExistence type="predicted"/>
<dbReference type="PANTHER" id="PTHR34301:SF8">
    <property type="entry name" value="ATPASE DOMAIN-CONTAINING PROTEIN"/>
    <property type="match status" value="1"/>
</dbReference>
<dbReference type="SUPFAM" id="SSF46785">
    <property type="entry name" value="Winged helix' DNA-binding domain"/>
    <property type="match status" value="1"/>
</dbReference>
<sequence>MVRMDLSALLSNIILNYLDFLIKMDKGGFMILNAANPYRPGAGRVPPELAGRSAVMSEYESLLSTVTRDQMGDRPWIISGLRGVGKTVLLNQCSREASAAGWVTIKIEASGSHSLGSQLANETYVALRKVAKLPEKVRKSFREAFSVFKAFQINIDPAGAYSFGFDVQAASGQADSGQLATDLAELLQSLGEGARAAGIGVLIAIDELQEADRDDLMALNVALHQLGQDPQPVPVIFIGAGLPSLPAVMADASSYAERMYLYRSLGLLDPEATTDALVTPARREGVTWGEDALEQVLAVSQGYPYFIQACGKHVWDVAASRTINAEDARLGIARAREEVDAGLYMARWERATNNQQEFMKAMAADNDEPSMVSELATRLGKPQTTLSMPRRTLIQAGLVYSPRRGQLAFTVPGMADFINRVLG</sequence>
<keyword evidence="2" id="KW-0067">ATP-binding</keyword>
<comment type="caution">
    <text evidence="2">The sequence shown here is derived from an EMBL/GenBank/DDBJ whole genome shotgun (WGS) entry which is preliminary data.</text>
</comment>
<dbReference type="AlphaFoldDB" id="A0A2S3ZTD3"/>
<name>A0A2S3ZTD3_ARTGL</name>
<keyword evidence="3" id="KW-1185">Reference proteome</keyword>
<keyword evidence="2" id="KW-0547">Nucleotide-binding</keyword>
<dbReference type="GO" id="GO:0005524">
    <property type="term" value="F:ATP binding"/>
    <property type="evidence" value="ECO:0007669"/>
    <property type="project" value="UniProtKB-KW"/>
</dbReference>
<dbReference type="InterPro" id="IPR027417">
    <property type="entry name" value="P-loop_NTPase"/>
</dbReference>